<protein>
    <recommendedName>
        <fullName evidence="4">G protein-coupled receptor</fullName>
    </recommendedName>
</protein>
<organism evidence="2 3">
    <name type="scientific">Pristionchus fissidentatus</name>
    <dbReference type="NCBI Taxonomy" id="1538716"/>
    <lineage>
        <taxon>Eukaryota</taxon>
        <taxon>Metazoa</taxon>
        <taxon>Ecdysozoa</taxon>
        <taxon>Nematoda</taxon>
        <taxon>Chromadorea</taxon>
        <taxon>Rhabditida</taxon>
        <taxon>Rhabditina</taxon>
        <taxon>Diplogasteromorpha</taxon>
        <taxon>Diplogasteroidea</taxon>
        <taxon>Neodiplogasteridae</taxon>
        <taxon>Pristionchus</taxon>
    </lineage>
</organism>
<name>A0AAV5WP90_9BILA</name>
<evidence type="ECO:0000313" key="2">
    <source>
        <dbReference type="EMBL" id="GMT32519.1"/>
    </source>
</evidence>
<keyword evidence="1" id="KW-0812">Transmembrane</keyword>
<keyword evidence="1" id="KW-0472">Membrane</keyword>
<reference evidence="2" key="1">
    <citation type="submission" date="2023-10" db="EMBL/GenBank/DDBJ databases">
        <title>Genome assembly of Pristionchus species.</title>
        <authorList>
            <person name="Yoshida K."/>
            <person name="Sommer R.J."/>
        </authorList>
    </citation>
    <scope>NUCLEOTIDE SEQUENCE</scope>
    <source>
        <strain evidence="2">RS5133</strain>
    </source>
</reference>
<feature type="transmembrane region" description="Helical" evidence="1">
    <location>
        <begin position="74"/>
        <end position="93"/>
    </location>
</feature>
<comment type="caution">
    <text evidence="2">The sequence shown here is derived from an EMBL/GenBank/DDBJ whole genome shotgun (WGS) entry which is preliminary data.</text>
</comment>
<sequence>MNENSKTIKKPITDPQLCIITVLHPDQLGMTQIANSTMKKTMRKINTTVARQQLLMTIIILYSNYYLQYCNRGYRTYCGFLLWTPYLLLTSLTESLGPSGWLDLLYSIRSSPLFLLLLLLLHNFLPLLLLLLLPLTSHNFLQRSEPLELVRKFHVHSEIGHLHSGHSNSIKGVIRVRANLHLPHSSRILIQIHHCLDPWIRIWIRVEVVSIRVVLSDSSVIRAQYDKHSVVAMCPCTCCYPFVYGNSRTNMVEQPTLNTVVCELESENLRATIAIGIGIETLFDVRELHGHMGRTLHFHVRDLPATTAFEGSDEGIRTSESNVTAEGIEHEESLVVEVE</sequence>
<keyword evidence="1" id="KW-1133">Transmembrane helix</keyword>
<proteinExistence type="predicted"/>
<evidence type="ECO:0008006" key="4">
    <source>
        <dbReference type="Google" id="ProtNLM"/>
    </source>
</evidence>
<accession>A0AAV5WP90</accession>
<keyword evidence="3" id="KW-1185">Reference proteome</keyword>
<gene>
    <name evidence="2" type="ORF">PFISCL1PPCAC_23816</name>
</gene>
<evidence type="ECO:0000256" key="1">
    <source>
        <dbReference type="SAM" id="Phobius"/>
    </source>
</evidence>
<dbReference type="EMBL" id="BTSY01000006">
    <property type="protein sequence ID" value="GMT32519.1"/>
    <property type="molecule type" value="Genomic_DNA"/>
</dbReference>
<evidence type="ECO:0000313" key="3">
    <source>
        <dbReference type="Proteomes" id="UP001432322"/>
    </source>
</evidence>
<dbReference type="Proteomes" id="UP001432322">
    <property type="component" value="Unassembled WGS sequence"/>
</dbReference>
<feature type="transmembrane region" description="Helical" evidence="1">
    <location>
        <begin position="113"/>
        <end position="133"/>
    </location>
</feature>
<dbReference type="AlphaFoldDB" id="A0AAV5WP90"/>